<dbReference type="InterPro" id="IPR036278">
    <property type="entry name" value="Sialidase_sf"/>
</dbReference>
<accession>A0A7W2ING6</accession>
<dbReference type="AlphaFoldDB" id="A0A7W2ING6"/>
<reference evidence="2 3" key="1">
    <citation type="submission" date="2020-07" db="EMBL/GenBank/DDBJ databases">
        <title>Novel species isolated from subtropical streams in China.</title>
        <authorList>
            <person name="Lu H."/>
        </authorList>
    </citation>
    <scope>NUCLEOTIDE SEQUENCE [LARGE SCALE GENOMIC DNA]</scope>
    <source>
        <strain evidence="2 3">LX47W</strain>
    </source>
</reference>
<dbReference type="CDD" id="cd15482">
    <property type="entry name" value="Sialidase_non-viral"/>
    <property type="match status" value="1"/>
</dbReference>
<dbReference type="Proteomes" id="UP000573499">
    <property type="component" value="Unassembled WGS sequence"/>
</dbReference>
<gene>
    <name evidence="2" type="ORF">H3H39_26475</name>
</gene>
<dbReference type="Gene3D" id="2.120.10.10">
    <property type="match status" value="1"/>
</dbReference>
<dbReference type="EMBL" id="JACEZU010000020">
    <property type="protein sequence ID" value="MBA5690586.1"/>
    <property type="molecule type" value="Genomic_DNA"/>
</dbReference>
<dbReference type="RefSeq" id="WP_182157442.1">
    <property type="nucleotide sequence ID" value="NZ_JACEZU010000020.1"/>
</dbReference>
<keyword evidence="1" id="KW-0732">Signal</keyword>
<name>A0A7W2ING6_9BURK</name>
<organism evidence="2 3">
    <name type="scientific">Rugamonas apoptosis</name>
    <dbReference type="NCBI Taxonomy" id="2758570"/>
    <lineage>
        <taxon>Bacteria</taxon>
        <taxon>Pseudomonadati</taxon>
        <taxon>Pseudomonadota</taxon>
        <taxon>Betaproteobacteria</taxon>
        <taxon>Burkholderiales</taxon>
        <taxon>Oxalobacteraceae</taxon>
        <taxon>Telluria group</taxon>
        <taxon>Rugamonas</taxon>
    </lineage>
</organism>
<protein>
    <submittedName>
        <fullName evidence="2">Exo-alpha-sialidase</fullName>
    </submittedName>
</protein>
<sequence length="424" mass="45599">MRPLSFQACTMQQIVNSIRTRGWPALAALAMLTSGAASGTAGAQAMPQGHTMKPAKPAELGTAAAIDARGAIWTVSKELDGAAQYLVLRKSDDDGASWSAPTRILSEPEAIAADGESRPKLLFGPKGEFYISYSKPLAKPYTGDVRFIRSLDGGHTFSAPVTVHADRAIITHRFDAMTIDPQGRIYVAWIDKRDVEQARARQQDYSGAAVYYAMSDDRGTSFHGDYKVADHSCECCRIAFTTSPDGKAMALWRHVFAPNVRDHALAELTPSGAVATPTRATFDDWHVDACPHQGPALAYAADGTRHQAWFTVKGEDGGVYYASAAPGKPLGAPVKLGSDQADHAAIAVDGRNIVLAWRQFNGKATAIMGRVSRDAGQTWRETELASTAQASDHPQLLQGRSGIVLVWRTAAEGVRVVPVKLEEK</sequence>
<keyword evidence="3" id="KW-1185">Reference proteome</keyword>
<comment type="caution">
    <text evidence="2">The sequence shown here is derived from an EMBL/GenBank/DDBJ whole genome shotgun (WGS) entry which is preliminary data.</text>
</comment>
<proteinExistence type="predicted"/>
<feature type="chain" id="PRO_5031070807" evidence="1">
    <location>
        <begin position="44"/>
        <end position="424"/>
    </location>
</feature>
<dbReference type="SUPFAM" id="SSF50939">
    <property type="entry name" value="Sialidases"/>
    <property type="match status" value="2"/>
</dbReference>
<evidence type="ECO:0000313" key="3">
    <source>
        <dbReference type="Proteomes" id="UP000573499"/>
    </source>
</evidence>
<feature type="signal peptide" evidence="1">
    <location>
        <begin position="1"/>
        <end position="43"/>
    </location>
</feature>
<evidence type="ECO:0000256" key="1">
    <source>
        <dbReference type="SAM" id="SignalP"/>
    </source>
</evidence>
<evidence type="ECO:0000313" key="2">
    <source>
        <dbReference type="EMBL" id="MBA5690586.1"/>
    </source>
</evidence>